<dbReference type="PROSITE" id="PS51278">
    <property type="entry name" value="GATASE_TYPE_2"/>
    <property type="match status" value="1"/>
</dbReference>
<feature type="domain" description="Glutamine amidotransferase type-2" evidence="11">
    <location>
        <begin position="2"/>
        <end position="211"/>
    </location>
</feature>
<accession>A0A1G2H173</accession>
<evidence type="ECO:0000256" key="4">
    <source>
        <dbReference type="ARBA" id="ARBA00022741"/>
    </source>
</evidence>
<dbReference type="GO" id="GO:0004066">
    <property type="term" value="F:asparagine synthase (glutamine-hydrolyzing) activity"/>
    <property type="evidence" value="ECO:0007669"/>
    <property type="project" value="UniProtKB-EC"/>
</dbReference>
<evidence type="ECO:0000313" key="13">
    <source>
        <dbReference type="Proteomes" id="UP000177954"/>
    </source>
</evidence>
<comment type="pathway">
    <text evidence="1">Amino-acid biosynthesis; L-asparagine biosynthesis; L-asparagine from L-aspartate (L-Gln route): step 1/1.</text>
</comment>
<dbReference type="PANTHER" id="PTHR43284">
    <property type="entry name" value="ASPARAGINE SYNTHETASE (GLUTAMINE-HYDROLYZING)"/>
    <property type="match status" value="1"/>
</dbReference>
<dbReference type="Proteomes" id="UP000177954">
    <property type="component" value="Unassembled WGS sequence"/>
</dbReference>
<dbReference type="Pfam" id="PF13537">
    <property type="entry name" value="GATase_7"/>
    <property type="match status" value="1"/>
</dbReference>
<evidence type="ECO:0000256" key="5">
    <source>
        <dbReference type="ARBA" id="ARBA00022840"/>
    </source>
</evidence>
<dbReference type="GO" id="GO:0006529">
    <property type="term" value="P:asparagine biosynthetic process"/>
    <property type="evidence" value="ECO:0007669"/>
    <property type="project" value="UniProtKB-KW"/>
</dbReference>
<keyword evidence="8" id="KW-0028">Amino-acid biosynthesis</keyword>
<evidence type="ECO:0000256" key="7">
    <source>
        <dbReference type="ARBA" id="ARBA00048741"/>
    </source>
</evidence>
<reference evidence="12 13" key="1">
    <citation type="journal article" date="2016" name="Nat. Commun.">
        <title>Thousands of microbial genomes shed light on interconnected biogeochemical processes in an aquifer system.</title>
        <authorList>
            <person name="Anantharaman K."/>
            <person name="Brown C.T."/>
            <person name="Hug L.A."/>
            <person name="Sharon I."/>
            <person name="Castelle C.J."/>
            <person name="Probst A.J."/>
            <person name="Thomas B.C."/>
            <person name="Singh A."/>
            <person name="Wilkins M.J."/>
            <person name="Karaoz U."/>
            <person name="Brodie E.L."/>
            <person name="Williams K.H."/>
            <person name="Hubbard S.S."/>
            <person name="Banfield J.F."/>
        </authorList>
    </citation>
    <scope>NUCLEOTIDE SEQUENCE [LARGE SCALE GENOMIC DNA]</scope>
</reference>
<evidence type="ECO:0000313" key="12">
    <source>
        <dbReference type="EMBL" id="OGZ56222.1"/>
    </source>
</evidence>
<dbReference type="STRING" id="1802129.A3J04_01880"/>
<feature type="binding site" evidence="9">
    <location>
        <position position="287"/>
    </location>
    <ligand>
        <name>ATP</name>
        <dbReference type="ChEBI" id="CHEBI:30616"/>
    </ligand>
</feature>
<feature type="site" description="Important for beta-aspartyl-AMP intermediate formation" evidence="10">
    <location>
        <position position="362"/>
    </location>
</feature>
<dbReference type="Pfam" id="PF00733">
    <property type="entry name" value="Asn_synthase"/>
    <property type="match status" value="1"/>
</dbReference>
<evidence type="ECO:0000256" key="8">
    <source>
        <dbReference type="PIRSR" id="PIRSR001589-1"/>
    </source>
</evidence>
<sequence>MCGITGSINFKGLPADDTLLKKMAATMAHRGPDDSGFFRDGAVAFGFNRLSIIDLTGGRQPMSNENRTIHIIFNGEIYNFRELRKKLEQRHTFATNSDTEIIIHGYEEWGERCVEHFIGMFAFALYDEKNKKVILARDRLGIKPLYYSTIGDELVFASEMKAILAHPKFDRTPSLSAISSYLTFRYPQWDQPVFANIKRLPPGHLLTATPKGMVLKKYWEIPFHAKKEDRGETFYLKRIGELLSKAVERRMQSDVPVGAYLSGGLDSSIVVALMAKLSAHPPRTFSIGFPEDGYSENHFAELVAQHTGAHHTSITLAPQNYIDLLPEMIRIKDAPLSIPHETALLEMSRELKKHVTVVLSGEGADELFGGYGRVQRSPMDFKKIMFAKKFLPPSMRRIFLTLGGAGKNIDEWLQTTNLMEHFFSVYHWIPFEEKWSLFTSDVNQELRNDAESIHKWESLFESIKDGDPYDQLLYVFEKNHLACLLDRLDIMSMAASVEARVPFVDHELVEFVSEIPHYYKLKWRSPFHQIYAFFKDSFQASERLDTSKDILRRYAQKLLPPEIVNRKKLGFPVPLDRWFKGRTGMHAHARDILLDERTQKRGLFKKERLEKLLLNPQNLDYDFWGKKVWMLMNVELWYREFIDKKQ</sequence>
<dbReference type="PANTHER" id="PTHR43284:SF1">
    <property type="entry name" value="ASPARAGINE SYNTHETASE"/>
    <property type="match status" value="1"/>
</dbReference>
<dbReference type="InterPro" id="IPR017932">
    <property type="entry name" value="GATase_2_dom"/>
</dbReference>
<evidence type="ECO:0000256" key="9">
    <source>
        <dbReference type="PIRSR" id="PIRSR001589-2"/>
    </source>
</evidence>
<dbReference type="Gene3D" id="3.40.50.620">
    <property type="entry name" value="HUPs"/>
    <property type="match status" value="1"/>
</dbReference>
<evidence type="ECO:0000256" key="3">
    <source>
        <dbReference type="ARBA" id="ARBA00012737"/>
    </source>
</evidence>
<dbReference type="CDD" id="cd01991">
    <property type="entry name" value="Asn_synthase_B_C"/>
    <property type="match status" value="1"/>
</dbReference>
<dbReference type="EC" id="6.3.5.4" evidence="3"/>
<comment type="similarity">
    <text evidence="2">Belongs to the asparagine synthetase family.</text>
</comment>
<feature type="binding site" evidence="9">
    <location>
        <position position="98"/>
    </location>
    <ligand>
        <name>L-glutamine</name>
        <dbReference type="ChEBI" id="CHEBI:58359"/>
    </ligand>
</feature>
<dbReference type="InterPro" id="IPR029055">
    <property type="entry name" value="Ntn_hydrolases_N"/>
</dbReference>
<feature type="active site" description="For GATase activity" evidence="8">
    <location>
        <position position="2"/>
    </location>
</feature>
<feature type="binding site" evidence="9">
    <location>
        <begin position="360"/>
        <end position="361"/>
    </location>
    <ligand>
        <name>ATP</name>
        <dbReference type="ChEBI" id="CHEBI:30616"/>
    </ligand>
</feature>
<evidence type="ECO:0000256" key="1">
    <source>
        <dbReference type="ARBA" id="ARBA00005187"/>
    </source>
</evidence>
<keyword evidence="5 9" id="KW-0067">ATP-binding</keyword>
<dbReference type="SUPFAM" id="SSF52402">
    <property type="entry name" value="Adenine nucleotide alpha hydrolases-like"/>
    <property type="match status" value="1"/>
</dbReference>
<keyword evidence="8" id="KW-0061">Asparagine biosynthesis</keyword>
<evidence type="ECO:0000256" key="2">
    <source>
        <dbReference type="ARBA" id="ARBA00005752"/>
    </source>
</evidence>
<dbReference type="InterPro" id="IPR001962">
    <property type="entry name" value="Asn_synthase"/>
</dbReference>
<dbReference type="EMBL" id="MHNZ01000022">
    <property type="protein sequence ID" value="OGZ56222.1"/>
    <property type="molecule type" value="Genomic_DNA"/>
</dbReference>
<comment type="caution">
    <text evidence="12">The sequence shown here is derived from an EMBL/GenBank/DDBJ whole genome shotgun (WGS) entry which is preliminary data.</text>
</comment>
<comment type="catalytic activity">
    <reaction evidence="7">
        <text>L-aspartate + L-glutamine + ATP + H2O = L-asparagine + L-glutamate + AMP + diphosphate + H(+)</text>
        <dbReference type="Rhea" id="RHEA:12228"/>
        <dbReference type="ChEBI" id="CHEBI:15377"/>
        <dbReference type="ChEBI" id="CHEBI:15378"/>
        <dbReference type="ChEBI" id="CHEBI:29985"/>
        <dbReference type="ChEBI" id="CHEBI:29991"/>
        <dbReference type="ChEBI" id="CHEBI:30616"/>
        <dbReference type="ChEBI" id="CHEBI:33019"/>
        <dbReference type="ChEBI" id="CHEBI:58048"/>
        <dbReference type="ChEBI" id="CHEBI:58359"/>
        <dbReference type="ChEBI" id="CHEBI:456215"/>
        <dbReference type="EC" id="6.3.5.4"/>
    </reaction>
</comment>
<dbReference type="InterPro" id="IPR033738">
    <property type="entry name" value="AsnB_N"/>
</dbReference>
<dbReference type="CDD" id="cd00712">
    <property type="entry name" value="AsnB"/>
    <property type="match status" value="1"/>
</dbReference>
<dbReference type="InterPro" id="IPR006426">
    <property type="entry name" value="Asn_synth_AEB"/>
</dbReference>
<gene>
    <name evidence="12" type="ORF">A3J04_01880</name>
</gene>
<dbReference type="GO" id="GO:0005524">
    <property type="term" value="F:ATP binding"/>
    <property type="evidence" value="ECO:0007669"/>
    <property type="project" value="UniProtKB-KW"/>
</dbReference>
<dbReference type="AlphaFoldDB" id="A0A1G2H173"/>
<organism evidence="12 13">
    <name type="scientific">Candidatus Ryanbacteria bacterium RIFCSPLOWO2_02_FULL_47_14</name>
    <dbReference type="NCBI Taxonomy" id="1802129"/>
    <lineage>
        <taxon>Bacteria</taxon>
        <taxon>Candidatus Ryaniibacteriota</taxon>
    </lineage>
</organism>
<evidence type="ECO:0000256" key="6">
    <source>
        <dbReference type="ARBA" id="ARBA00022962"/>
    </source>
</evidence>
<proteinExistence type="inferred from homology"/>
<dbReference type="SUPFAM" id="SSF56235">
    <property type="entry name" value="N-terminal nucleophile aminohydrolases (Ntn hydrolases)"/>
    <property type="match status" value="1"/>
</dbReference>
<keyword evidence="6 8" id="KW-0315">Glutamine amidotransferase</keyword>
<name>A0A1G2H173_9BACT</name>
<evidence type="ECO:0000259" key="11">
    <source>
        <dbReference type="PROSITE" id="PS51278"/>
    </source>
</evidence>
<evidence type="ECO:0000256" key="10">
    <source>
        <dbReference type="PIRSR" id="PIRSR001589-3"/>
    </source>
</evidence>
<dbReference type="NCBIfam" id="TIGR01536">
    <property type="entry name" value="asn_synth_AEB"/>
    <property type="match status" value="1"/>
</dbReference>
<dbReference type="PIRSF" id="PIRSF001589">
    <property type="entry name" value="Asn_synthetase_glu-h"/>
    <property type="match status" value="1"/>
</dbReference>
<dbReference type="InterPro" id="IPR014729">
    <property type="entry name" value="Rossmann-like_a/b/a_fold"/>
</dbReference>
<protein>
    <recommendedName>
        <fullName evidence="3">asparagine synthase (glutamine-hydrolyzing)</fullName>
        <ecNumber evidence="3">6.3.5.4</ecNumber>
    </recommendedName>
</protein>
<dbReference type="Gene3D" id="3.60.20.10">
    <property type="entry name" value="Glutamine Phosphoribosylpyrophosphate, subunit 1, domain 1"/>
    <property type="match status" value="1"/>
</dbReference>
<keyword evidence="4 9" id="KW-0547">Nucleotide-binding</keyword>
<dbReference type="InterPro" id="IPR051786">
    <property type="entry name" value="ASN_synthetase/amidase"/>
</dbReference>
<dbReference type="GO" id="GO:0005829">
    <property type="term" value="C:cytosol"/>
    <property type="evidence" value="ECO:0007669"/>
    <property type="project" value="TreeGrafter"/>
</dbReference>